<reference evidence="1 2" key="1">
    <citation type="submission" date="2016-08" db="EMBL/GenBank/DDBJ databases">
        <title>Evolution of the type three secretion system and type three effector repertoires in Xanthomonas.</title>
        <authorList>
            <person name="Merda D."/>
            <person name="Briand M."/>
            <person name="Bosis E."/>
            <person name="Rousseau C."/>
            <person name="Portier P."/>
            <person name="Jacques M.-A."/>
            <person name="Fischer-Le Saux M."/>
        </authorList>
    </citation>
    <scope>NUCLEOTIDE SEQUENCE [LARGE SCALE GENOMIC DNA]</scope>
    <source>
        <strain evidence="1 2">CFBP 4691</strain>
    </source>
</reference>
<dbReference type="AlphaFoldDB" id="A0A2S6ZIK9"/>
<keyword evidence="2" id="KW-1185">Reference proteome</keyword>
<evidence type="ECO:0000313" key="1">
    <source>
        <dbReference type="EMBL" id="PPT92026.1"/>
    </source>
</evidence>
<proteinExistence type="predicted"/>
<evidence type="ECO:0000313" key="2">
    <source>
        <dbReference type="Proteomes" id="UP000239898"/>
    </source>
</evidence>
<dbReference type="RefSeq" id="WP_128419535.1">
    <property type="nucleotide sequence ID" value="NZ_CP049017.1"/>
</dbReference>
<comment type="caution">
    <text evidence="1">The sequence shown here is derived from an EMBL/GenBank/DDBJ whole genome shotgun (WGS) entry which is preliminary data.</text>
</comment>
<sequence>MSIQSKQRREVHKKLAERLRHRGETAAVASPIEPHAELRDQRRTLLAGIVRRDGEWVLGMDGRIAGQSESAAQVLSLIMQAAELHERAGTPVRLVYSEALKDAAHADALARGLSFDEFKARHAQAMQRGDSAALPG</sequence>
<dbReference type="OrthoDB" id="5976053at2"/>
<gene>
    <name evidence="1" type="ORF">XthCFBP4691_05715</name>
</gene>
<protein>
    <submittedName>
        <fullName evidence="1">Uncharacterized protein</fullName>
    </submittedName>
</protein>
<organism evidence="1 2">
    <name type="scientific">Xanthomonas theicola</name>
    <dbReference type="NCBI Taxonomy" id="56464"/>
    <lineage>
        <taxon>Bacteria</taxon>
        <taxon>Pseudomonadati</taxon>
        <taxon>Pseudomonadota</taxon>
        <taxon>Gammaproteobacteria</taxon>
        <taxon>Lysobacterales</taxon>
        <taxon>Lysobacteraceae</taxon>
        <taxon>Xanthomonas</taxon>
    </lineage>
</organism>
<accession>A0A2S6ZIK9</accession>
<dbReference type="EMBL" id="MIGX01000017">
    <property type="protein sequence ID" value="PPT92026.1"/>
    <property type="molecule type" value="Genomic_DNA"/>
</dbReference>
<dbReference type="Proteomes" id="UP000239898">
    <property type="component" value="Unassembled WGS sequence"/>
</dbReference>
<name>A0A2S6ZIK9_9XANT</name>